<evidence type="ECO:0000313" key="2">
    <source>
        <dbReference type="Proteomes" id="UP000281514"/>
    </source>
</evidence>
<gene>
    <name evidence="1" type="ORF">ALP32_200415</name>
</gene>
<proteinExistence type="predicted"/>
<dbReference type="Proteomes" id="UP000281514">
    <property type="component" value="Unassembled WGS sequence"/>
</dbReference>
<name>A0A3M5T4V7_9PSED</name>
<dbReference type="AlphaFoldDB" id="A0A3M5T4V7"/>
<accession>A0A3M5T4V7</accession>
<dbReference type="EMBL" id="RBTX01000521">
    <property type="protein sequence ID" value="RMU28611.1"/>
    <property type="molecule type" value="Genomic_DNA"/>
</dbReference>
<reference evidence="1 2" key="1">
    <citation type="submission" date="2018-08" db="EMBL/GenBank/DDBJ databases">
        <title>Recombination of ecologically and evolutionarily significant loci maintains genetic cohesion in the Pseudomonas syringae species complex.</title>
        <authorList>
            <person name="Dillon M."/>
            <person name="Thakur S."/>
            <person name="Almeida R.N.D."/>
            <person name="Weir B.S."/>
            <person name="Guttman D.S."/>
        </authorList>
    </citation>
    <scope>NUCLEOTIDE SEQUENCE [LARGE SCALE GENOMIC DNA]</scope>
    <source>
        <strain evidence="1 2">ICMP 9749</strain>
    </source>
</reference>
<organism evidence="1 2">
    <name type="scientific">Pseudomonas avellanae</name>
    <dbReference type="NCBI Taxonomy" id="46257"/>
    <lineage>
        <taxon>Bacteria</taxon>
        <taxon>Pseudomonadati</taxon>
        <taxon>Pseudomonadota</taxon>
        <taxon>Gammaproteobacteria</taxon>
        <taxon>Pseudomonadales</taxon>
        <taxon>Pseudomonadaceae</taxon>
        <taxon>Pseudomonas</taxon>
    </lineage>
</organism>
<evidence type="ECO:0000313" key="1">
    <source>
        <dbReference type="EMBL" id="RMU28611.1"/>
    </source>
</evidence>
<comment type="caution">
    <text evidence="1">The sequence shown here is derived from an EMBL/GenBank/DDBJ whole genome shotgun (WGS) entry which is preliminary data.</text>
</comment>
<protein>
    <submittedName>
        <fullName evidence="1">Uncharacterized protein</fullName>
    </submittedName>
</protein>
<sequence length="45" mass="5210">MPSGLTLSLIQAQNFGSIYVLKKRFLSRFACRLAVFYVVIKVRFK</sequence>